<reference evidence="1" key="1">
    <citation type="journal article" date="2015" name="Nature">
        <title>Complex archaea that bridge the gap between prokaryotes and eukaryotes.</title>
        <authorList>
            <person name="Spang A."/>
            <person name="Saw J.H."/>
            <person name="Jorgensen S.L."/>
            <person name="Zaremba-Niedzwiedzka K."/>
            <person name="Martijn J."/>
            <person name="Lind A.E."/>
            <person name="van Eijk R."/>
            <person name="Schleper C."/>
            <person name="Guy L."/>
            <person name="Ettema T.J."/>
        </authorList>
    </citation>
    <scope>NUCLEOTIDE SEQUENCE</scope>
</reference>
<gene>
    <name evidence="1" type="ORF">LCGC14_1189810</name>
</gene>
<organism evidence="1">
    <name type="scientific">marine sediment metagenome</name>
    <dbReference type="NCBI Taxonomy" id="412755"/>
    <lineage>
        <taxon>unclassified sequences</taxon>
        <taxon>metagenomes</taxon>
        <taxon>ecological metagenomes</taxon>
    </lineage>
</organism>
<name>A0A0F9LJY3_9ZZZZ</name>
<dbReference type="Gene3D" id="3.30.420.240">
    <property type="match status" value="1"/>
</dbReference>
<sequence>TVAPDFDQMTGEIQQPTQIEIDKAIGFHKMCHPLLLHPTKSQIVVIGTRWAPKDLIGWILENGPGYKIMSRSALEKPGQIGEPATKDQGGVPIWDRFNDEVLAELELSIGIFMFHMLYLNIPTASINQVFKRAYINYYDKMPRELLFCTSVDPAPSDQAATKTDSDYNVILTTGLNPETGEIYVVHYDRDRIDPGDVIDRIFNHYRAYKPLVVRVEGVAYQRTLCYWITRRQEQLGERFYIEEIKNARVSKNARILGLQPWFAADKIFMKKEHTDLERELLSFDPSKKAGTGHDDVIDALSMQIDFWTKMCESAKQEKEDSDITDPFSGTTIINELLQRPIDLKQYPNDIGHLGERAMQLAYRTDYAYN</sequence>
<feature type="non-terminal residue" evidence="1">
    <location>
        <position position="1"/>
    </location>
</feature>
<comment type="caution">
    <text evidence="1">The sequence shown here is derived from an EMBL/GenBank/DDBJ whole genome shotgun (WGS) entry which is preliminary data.</text>
</comment>
<dbReference type="NCBIfam" id="TIGR01630">
    <property type="entry name" value="psiM2_ORF9"/>
    <property type="match status" value="1"/>
</dbReference>
<evidence type="ECO:0008006" key="2">
    <source>
        <dbReference type="Google" id="ProtNLM"/>
    </source>
</evidence>
<dbReference type="AlphaFoldDB" id="A0A0F9LJY3"/>
<protein>
    <recommendedName>
        <fullName evidence="2">Terminase large subunit gp17-like C-terminal domain-containing protein</fullName>
    </recommendedName>
</protein>
<accession>A0A0F9LJY3</accession>
<dbReference type="EMBL" id="LAZR01006027">
    <property type="protein sequence ID" value="KKM95284.1"/>
    <property type="molecule type" value="Genomic_DNA"/>
</dbReference>
<proteinExistence type="predicted"/>
<evidence type="ECO:0000313" key="1">
    <source>
        <dbReference type="EMBL" id="KKM95284.1"/>
    </source>
</evidence>
<dbReference type="InterPro" id="IPR006517">
    <property type="entry name" value="Phage_terminase_lsu-like_C"/>
</dbReference>